<reference evidence="1 2" key="1">
    <citation type="journal article" date="2013" name="PLoS Pathog.">
        <title>Genomic analysis of the Kiwifruit pathogen Pseudomonas syringae pv. actinidiae provides insight into the origins of an emergent plant disease.</title>
        <authorList>
            <person name="McCann H.C."/>
            <person name="Rikkerink E.H."/>
            <person name="Bertels F."/>
            <person name="Fiers M."/>
            <person name="Lu A."/>
            <person name="Rees-George J."/>
            <person name="Andersen M.T."/>
            <person name="Gleave A.P."/>
            <person name="Haubold B."/>
            <person name="Wohlers M.W."/>
            <person name="Guttman D.S."/>
            <person name="Wang P.W."/>
            <person name="Straub C."/>
            <person name="Vanneste J.L."/>
            <person name="Rainey P.B."/>
            <person name="Templeton M.D."/>
        </authorList>
    </citation>
    <scope>NUCLEOTIDE SEQUENCE [LARGE SCALE GENOMIC DNA]</scope>
    <source>
        <strain evidence="1 2">ICMP 18807</strain>
    </source>
</reference>
<dbReference type="AlphaFoldDB" id="S6T9A8"/>
<dbReference type="Proteomes" id="UP000015729">
    <property type="component" value="Unassembled WGS sequence"/>
</dbReference>
<proteinExistence type="predicted"/>
<comment type="caution">
    <text evidence="1">The sequence shown here is derived from an EMBL/GenBank/DDBJ whole genome shotgun (WGS) entry which is preliminary data.</text>
</comment>
<evidence type="ECO:0000313" key="1">
    <source>
        <dbReference type="EMBL" id="EPN40136.1"/>
    </source>
</evidence>
<protein>
    <submittedName>
        <fullName evidence="1">Uncharacterized protein</fullName>
    </submittedName>
</protein>
<dbReference type="Gene3D" id="2.40.37.20">
    <property type="entry name" value="D-serine dehydratase-like domain"/>
    <property type="match status" value="1"/>
</dbReference>
<evidence type="ECO:0000313" key="2">
    <source>
        <dbReference type="Proteomes" id="UP000015729"/>
    </source>
</evidence>
<dbReference type="EMBL" id="AOKG01002056">
    <property type="protein sequence ID" value="EPN40136.1"/>
    <property type="molecule type" value="Genomic_DNA"/>
</dbReference>
<name>S6T9A8_PSESF</name>
<organism evidence="1 2">
    <name type="scientific">Pseudomonas syringae pv. actinidiae ICMP 18807</name>
    <dbReference type="NCBI Taxonomy" id="1194404"/>
    <lineage>
        <taxon>Bacteria</taxon>
        <taxon>Pseudomonadati</taxon>
        <taxon>Pseudomonadota</taxon>
        <taxon>Gammaproteobacteria</taxon>
        <taxon>Pseudomonadales</taxon>
        <taxon>Pseudomonadaceae</taxon>
        <taxon>Pseudomonas</taxon>
        <taxon>Pseudomonas syringae</taxon>
    </lineage>
</organism>
<accession>S6T9A8</accession>
<dbReference type="InterPro" id="IPR042208">
    <property type="entry name" value="D-ser_dehydrat-like_sf"/>
</dbReference>
<gene>
    <name evidence="1" type="ORF">A244_30035</name>
</gene>
<sequence length="34" mass="3713">MLPNHACATGAQFPDYLACDADGAVHTWSRLHGW</sequence>
<dbReference type="PATRIC" id="fig|1194404.4.peg.6183"/>